<feature type="domain" description="Ig-like" evidence="5">
    <location>
        <begin position="30"/>
        <end position="115"/>
    </location>
</feature>
<dbReference type="OMA" id="MDRQMKD"/>
<sequence>MSAVTASIFLTLLFVGVFVFVSADQKTITVASGQDVILPCRVPNKNTNKFVQWSRADLEPEYFLVYRDGKFLPNNQHPSFKNRVDLQDRRMKDGDVSLILKHVSSADTGSYVCRAFMEETRSWKPISIINLNVPPDQKTITAESGQDVTLTCRAPNNNIRGVQWRRDDLKADYVFLYWDGQFVPDYRHRSFKNRVDLQNRQMKDGDVSLILNNVTIDDAGTYKCHIFIRETGCWQLINSISLRVVVPPGE</sequence>
<feature type="chain" id="PRO_5025333688" description="Ig-like domain-containing protein" evidence="4">
    <location>
        <begin position="24"/>
        <end position="250"/>
    </location>
</feature>
<dbReference type="GeneTree" id="ENSGT00940000156511"/>
<dbReference type="InterPro" id="IPR003599">
    <property type="entry name" value="Ig_sub"/>
</dbReference>
<protein>
    <recommendedName>
        <fullName evidence="5">Ig-like domain-containing protein</fullName>
    </recommendedName>
</protein>
<evidence type="ECO:0000313" key="7">
    <source>
        <dbReference type="Proteomes" id="UP000005207"/>
    </source>
</evidence>
<dbReference type="GO" id="GO:0009897">
    <property type="term" value="C:external side of plasma membrane"/>
    <property type="evidence" value="ECO:0007669"/>
    <property type="project" value="TreeGrafter"/>
</dbReference>
<proteinExistence type="predicted"/>
<dbReference type="InterPro" id="IPR007110">
    <property type="entry name" value="Ig-like_dom"/>
</dbReference>
<organism evidence="6 7">
    <name type="scientific">Oreochromis niloticus</name>
    <name type="common">Nile tilapia</name>
    <name type="synonym">Tilapia nilotica</name>
    <dbReference type="NCBI Taxonomy" id="8128"/>
    <lineage>
        <taxon>Eukaryota</taxon>
        <taxon>Metazoa</taxon>
        <taxon>Chordata</taxon>
        <taxon>Craniata</taxon>
        <taxon>Vertebrata</taxon>
        <taxon>Euteleostomi</taxon>
        <taxon>Actinopterygii</taxon>
        <taxon>Neopterygii</taxon>
        <taxon>Teleostei</taxon>
        <taxon>Neoteleostei</taxon>
        <taxon>Acanthomorphata</taxon>
        <taxon>Ovalentaria</taxon>
        <taxon>Cichlomorphae</taxon>
        <taxon>Cichliformes</taxon>
        <taxon>Cichlidae</taxon>
        <taxon>African cichlids</taxon>
        <taxon>Pseudocrenilabrinae</taxon>
        <taxon>Oreochromini</taxon>
        <taxon>Oreochromis</taxon>
    </lineage>
</organism>
<evidence type="ECO:0000259" key="5">
    <source>
        <dbReference type="PROSITE" id="PS50835"/>
    </source>
</evidence>
<keyword evidence="4" id="KW-0732">Signal</keyword>
<evidence type="ECO:0000256" key="1">
    <source>
        <dbReference type="ARBA" id="ARBA00004370"/>
    </source>
</evidence>
<dbReference type="PROSITE" id="PS50835">
    <property type="entry name" value="IG_LIKE"/>
    <property type="match status" value="2"/>
</dbReference>
<dbReference type="Proteomes" id="UP000005207">
    <property type="component" value="Linkage group LG3"/>
</dbReference>
<evidence type="ECO:0000256" key="2">
    <source>
        <dbReference type="ARBA" id="ARBA00023136"/>
    </source>
</evidence>
<keyword evidence="2" id="KW-0472">Membrane</keyword>
<keyword evidence="7" id="KW-1185">Reference proteome</keyword>
<dbReference type="InterPro" id="IPR013783">
    <property type="entry name" value="Ig-like_fold"/>
</dbReference>
<dbReference type="InterPro" id="IPR013106">
    <property type="entry name" value="Ig_V-set"/>
</dbReference>
<evidence type="ECO:0000256" key="3">
    <source>
        <dbReference type="ARBA" id="ARBA00023319"/>
    </source>
</evidence>
<reference evidence="6" key="2">
    <citation type="submission" date="2025-08" db="UniProtKB">
        <authorList>
            <consortium name="Ensembl"/>
        </authorList>
    </citation>
    <scope>IDENTIFICATION</scope>
</reference>
<dbReference type="PANTHER" id="PTHR24100:SF151">
    <property type="entry name" value="ICOS LIGAND"/>
    <property type="match status" value="1"/>
</dbReference>
<dbReference type="SMART" id="SM00406">
    <property type="entry name" value="IGv"/>
    <property type="match status" value="2"/>
</dbReference>
<accession>A0A669BRD5</accession>
<dbReference type="SMART" id="SM00409">
    <property type="entry name" value="IG"/>
    <property type="match status" value="2"/>
</dbReference>
<dbReference type="GO" id="GO:0005102">
    <property type="term" value="F:signaling receptor binding"/>
    <property type="evidence" value="ECO:0007669"/>
    <property type="project" value="TreeGrafter"/>
</dbReference>
<reference evidence="7" key="1">
    <citation type="submission" date="2012-01" db="EMBL/GenBank/DDBJ databases">
        <title>The Genome Sequence of Oreochromis niloticus (Nile Tilapia).</title>
        <authorList>
            <consortium name="Broad Institute Genome Assembly Team"/>
            <consortium name="Broad Institute Sequencing Platform"/>
            <person name="Di Palma F."/>
            <person name="Johnson J."/>
            <person name="Lander E.S."/>
            <person name="Lindblad-Toh K."/>
        </authorList>
    </citation>
    <scope>NUCLEOTIDE SEQUENCE [LARGE SCALE GENOMIC DNA]</scope>
</reference>
<dbReference type="InterPro" id="IPR050504">
    <property type="entry name" value="IgSF_BTN/MOG"/>
</dbReference>
<comment type="subcellular location">
    <subcellularLocation>
        <location evidence="1">Membrane</location>
    </subcellularLocation>
</comment>
<dbReference type="GO" id="GO:0001817">
    <property type="term" value="P:regulation of cytokine production"/>
    <property type="evidence" value="ECO:0007669"/>
    <property type="project" value="TreeGrafter"/>
</dbReference>
<dbReference type="Pfam" id="PF07686">
    <property type="entry name" value="V-set"/>
    <property type="match status" value="2"/>
</dbReference>
<dbReference type="Gene3D" id="2.60.40.10">
    <property type="entry name" value="Immunoglobulins"/>
    <property type="match status" value="2"/>
</dbReference>
<dbReference type="SUPFAM" id="SSF48726">
    <property type="entry name" value="Immunoglobulin"/>
    <property type="match status" value="2"/>
</dbReference>
<keyword evidence="3" id="KW-0393">Immunoglobulin domain</keyword>
<dbReference type="InterPro" id="IPR003598">
    <property type="entry name" value="Ig_sub2"/>
</dbReference>
<dbReference type="GO" id="GO:0050852">
    <property type="term" value="P:T cell receptor signaling pathway"/>
    <property type="evidence" value="ECO:0007669"/>
    <property type="project" value="TreeGrafter"/>
</dbReference>
<evidence type="ECO:0000256" key="4">
    <source>
        <dbReference type="SAM" id="SignalP"/>
    </source>
</evidence>
<feature type="signal peptide" evidence="4">
    <location>
        <begin position="1"/>
        <end position="23"/>
    </location>
</feature>
<dbReference type="InterPro" id="IPR036179">
    <property type="entry name" value="Ig-like_dom_sf"/>
</dbReference>
<evidence type="ECO:0000313" key="6">
    <source>
        <dbReference type="Ensembl" id="ENSONIP00000037938.1"/>
    </source>
</evidence>
<dbReference type="SMART" id="SM00408">
    <property type="entry name" value="IGc2"/>
    <property type="match status" value="2"/>
</dbReference>
<dbReference type="Ensembl" id="ENSONIT00000069109.1">
    <property type="protein sequence ID" value="ENSONIP00000037938.1"/>
    <property type="gene ID" value="ENSONIG00000007923.2"/>
</dbReference>
<feature type="domain" description="Ig-like" evidence="5">
    <location>
        <begin position="125"/>
        <end position="226"/>
    </location>
</feature>
<name>A0A669BRD5_ORENI</name>
<reference evidence="6" key="3">
    <citation type="submission" date="2025-09" db="UniProtKB">
        <authorList>
            <consortium name="Ensembl"/>
        </authorList>
    </citation>
    <scope>IDENTIFICATION</scope>
</reference>
<gene>
    <name evidence="6" type="primary">LOC109201332</name>
</gene>
<dbReference type="PANTHER" id="PTHR24100">
    <property type="entry name" value="BUTYROPHILIN"/>
    <property type="match status" value="1"/>
</dbReference>
<dbReference type="AlphaFoldDB" id="A0A669BRD5"/>